<dbReference type="WBParaSite" id="nRc.2.0.1.t13131-RA">
    <property type="protein sequence ID" value="nRc.2.0.1.t13131-RA"/>
    <property type="gene ID" value="nRc.2.0.1.g13131"/>
</dbReference>
<name>A0A915IG11_ROMCU</name>
<evidence type="ECO:0000313" key="1">
    <source>
        <dbReference type="Proteomes" id="UP000887565"/>
    </source>
</evidence>
<accession>A0A915IG11</accession>
<reference evidence="2" key="1">
    <citation type="submission" date="2022-11" db="UniProtKB">
        <authorList>
            <consortium name="WormBaseParasite"/>
        </authorList>
    </citation>
    <scope>IDENTIFICATION</scope>
</reference>
<organism evidence="1 2">
    <name type="scientific">Romanomermis culicivorax</name>
    <name type="common">Nematode worm</name>
    <dbReference type="NCBI Taxonomy" id="13658"/>
    <lineage>
        <taxon>Eukaryota</taxon>
        <taxon>Metazoa</taxon>
        <taxon>Ecdysozoa</taxon>
        <taxon>Nematoda</taxon>
        <taxon>Enoplea</taxon>
        <taxon>Dorylaimia</taxon>
        <taxon>Mermithida</taxon>
        <taxon>Mermithoidea</taxon>
        <taxon>Mermithidae</taxon>
        <taxon>Romanomermis</taxon>
    </lineage>
</organism>
<keyword evidence="1" id="KW-1185">Reference proteome</keyword>
<protein>
    <submittedName>
        <fullName evidence="2">Uncharacterized protein</fullName>
    </submittedName>
</protein>
<evidence type="ECO:0000313" key="2">
    <source>
        <dbReference type="WBParaSite" id="nRc.2.0.1.t13131-RA"/>
    </source>
</evidence>
<sequence>MFDDPPSYFLRCMCNRNYCNKGDSLMNYLTRIVVQDMGFEHLYDALKK</sequence>
<dbReference type="Proteomes" id="UP000887565">
    <property type="component" value="Unplaced"/>
</dbReference>
<dbReference type="AlphaFoldDB" id="A0A915IG11"/>
<proteinExistence type="predicted"/>